<sequence length="63" mass="6848">MRFGGATAAVAALAKRLNPNDSNIGSAIKALLLRRKPRRDGRMDLMSDALLGMETRERHVAGE</sequence>
<organism evidence="1 2">
    <name type="scientific">Rhodopirellula baltica SWK14</name>
    <dbReference type="NCBI Taxonomy" id="993516"/>
    <lineage>
        <taxon>Bacteria</taxon>
        <taxon>Pseudomonadati</taxon>
        <taxon>Planctomycetota</taxon>
        <taxon>Planctomycetia</taxon>
        <taxon>Pirellulales</taxon>
        <taxon>Pirellulaceae</taxon>
        <taxon>Rhodopirellula</taxon>
    </lineage>
</organism>
<reference evidence="1 2" key="1">
    <citation type="journal article" date="2013" name="Mar. Genomics">
        <title>Expression of sulfatases in Rhodopirellula baltica and the diversity of sulfatases in the genus Rhodopirellula.</title>
        <authorList>
            <person name="Wegner C.E."/>
            <person name="Richter-Heitmann T."/>
            <person name="Klindworth A."/>
            <person name="Klockow C."/>
            <person name="Richter M."/>
            <person name="Achstetter T."/>
            <person name="Glockner F.O."/>
            <person name="Harder J."/>
        </authorList>
    </citation>
    <scope>NUCLEOTIDE SEQUENCE [LARGE SCALE GENOMIC DNA]</scope>
    <source>
        <strain evidence="1 2">SWK14</strain>
    </source>
</reference>
<dbReference type="Proteomes" id="UP000010959">
    <property type="component" value="Unassembled WGS sequence"/>
</dbReference>
<evidence type="ECO:0000313" key="1">
    <source>
        <dbReference type="EMBL" id="ELP35745.1"/>
    </source>
</evidence>
<comment type="caution">
    <text evidence="1">The sequence shown here is derived from an EMBL/GenBank/DDBJ whole genome shotgun (WGS) entry which is preliminary data.</text>
</comment>
<gene>
    <name evidence="1" type="ORF">RBSWK_00313</name>
</gene>
<evidence type="ECO:0000313" key="2">
    <source>
        <dbReference type="Proteomes" id="UP000010959"/>
    </source>
</evidence>
<proteinExistence type="predicted"/>
<name>L7CPG5_RHOBT</name>
<dbReference type="EMBL" id="AMWG01000007">
    <property type="protein sequence ID" value="ELP35745.1"/>
    <property type="molecule type" value="Genomic_DNA"/>
</dbReference>
<accession>L7CPG5</accession>
<dbReference type="AlphaFoldDB" id="L7CPG5"/>
<protein>
    <submittedName>
        <fullName evidence="1">Uncharacterized protein</fullName>
    </submittedName>
</protein>